<name>A0ACB9VG51_9CETA</name>
<dbReference type="EMBL" id="CM043027">
    <property type="protein sequence ID" value="KAI4588405.1"/>
    <property type="molecule type" value="Genomic_DNA"/>
</dbReference>
<evidence type="ECO:0000313" key="1">
    <source>
        <dbReference type="EMBL" id="KAI4588405.1"/>
    </source>
</evidence>
<proteinExistence type="predicted"/>
<keyword evidence="2" id="KW-1185">Reference proteome</keyword>
<evidence type="ECO:0000313" key="2">
    <source>
        <dbReference type="Proteomes" id="UP001057279"/>
    </source>
</evidence>
<sequence length="1575" mass="180709">MEVKTSLLDNMIGVGDMVLLEPLNEDTVIDNLKKRFDHNEIYTYIGSVVISVNPYRSLPIYSPEKVEDYRNRNFYELSPHIFALSDEAYRSLRDQDKDQCILITGESGAGKTEASKLVMSYVAAVCGKGAEVNQVKEQLLQSNPVLEAFGNAKTVRNDNSSRFGKYMDIEFDFKGDPLGGVISNYLLEKSRVVKQPRGERNFHVFYQLLSGASEELLNKLKLERDFSRYNYLSLDSAKVNGVDDAANFRTVRNAMQIVGFMDHEAESVLEVVAAVLKLGNIEFKPESRVNGLDESKIKDKNELKEICELTGIDQSVLERAFSFRTVEAKQEKVSTTLNVAQAYYARDALAKNLYSRLFSWLVNRINESIKAQTKVRKKVMGVLDIYGFEIFEDNSFEQFIINYCNEKLQQIFIELTLKEEQEEYIREGIEWTHIEYFNNAIICDLIENNTNGILAMLDEECLRPGTVTDETFLEKLNQVCATHQHFESRMSKCSRFLNDTSLPHSCFRIQHYAGKVLYQVEGFVDKNNDLLYRDLSQAMWKAGHALIKSLFPEGNPAKINLKRPPTAGSQFKASVATLMKNLQTKNPNYIRCIKPNDKKAAHIFNEGLVCHQVRYLGLLENVRVRRAGYAFRQAYEPCLERYKMLCKQTWPHWKGPARAGVEVLFNELEIPVEEYSFGRSKIFIRNPRTLFKLEDLRKQRLEDLATLIQKIYRGWKCRTHFLLMRKSQIVIAAWFRRYAQQKRYQQIKSSALVIQSYIRGWKARKILRELKHQKRCEEAVTTIAAYWHGTQARRELSRLKAEARNRHAIAVIWAYWLGSKARRELKRLKEEARRKHAVAVIWAYWLGLKVRREYRKFFRANAGKKIYEFTLQRIVQKYFLEMKNKVPSLSPIDKNWPSRPYMFLDSTHKELKRIFHLWRCKKYRDQFTDQQKLIYEEKLEASELFKDKKALYPSSVGQPFQGPYLEINKNPKYKKLKDAIEEKIIIAEIVNKINRANGKSTSRIFLLTNNNLLLADQKSGQIKSEVPLVDVTKVSMSSQNDGFFAIHLKEGCEAASKGDFLFSSDHLIEMATKLYRTTLSQTKQKLNIEISDETSQHICKEEICIFALIGTINRSSRRLMDPLPKLLSLRIAVYNLQFPYITGATSPTTDGALAQAKVSFSVKLVQVKKENNPGQLARAVVEEDNLSSLGDPLIKTIYLFYRCRQYLRSRPSFPALNCGSPVEDRKQTTQNSSLIASPLVLPTLNGRNIPLLQTHRKPCLLLEDSTFRFSEENSFLGKNQIIHIPFQIARHFQQIAIEMALYNVYSDETGKVFDFSVYLEKRSRTCLNMNGVRDPPLFIKDIKPGLKNLNVVFIVLEIGRVTKTKDGHEVRSCKVADKTGSITISVWDEIGGLIQPGDIIRLTRGYASMWKGCLTLYTGRGGELQKIGEFCMVYSELPNFSEPNPDYRGQQNKGAHNEQKNNSMNNSNNVGTGTFGPMGLKVLLILLLTFPVLFLDSSMELSVLLGFQLAWISCLLEAEEPPGKLVSELTQVPEEAGLIISWATWRPGAPSQQVTLGPTLNSATRTLPVKHWQLR</sequence>
<protein>
    <submittedName>
        <fullName evidence="1">Uncharacterized protein</fullName>
    </submittedName>
</protein>
<gene>
    <name evidence="1" type="ORF">MJG53_002813</name>
</gene>
<reference evidence="1" key="1">
    <citation type="submission" date="2022-03" db="EMBL/GenBank/DDBJ databases">
        <title>Genomic analyses of argali, domestic sheep and their hybrids provide insights into chromosomal evolution, heterosis and genetic basis of agronomic traits.</title>
        <authorList>
            <person name="Li M."/>
        </authorList>
    </citation>
    <scope>NUCLEOTIDE SEQUENCE</scope>
    <source>
        <strain evidence="1">F1 hybrid</strain>
    </source>
</reference>
<comment type="caution">
    <text evidence="1">The sequence shown here is derived from an EMBL/GenBank/DDBJ whole genome shotgun (WGS) entry which is preliminary data.</text>
</comment>
<dbReference type="Proteomes" id="UP001057279">
    <property type="component" value="Linkage Group LG02"/>
</dbReference>
<organism evidence="1 2">
    <name type="scientific">Ovis ammon polii x Ovis aries</name>
    <dbReference type="NCBI Taxonomy" id="2918886"/>
    <lineage>
        <taxon>Eukaryota</taxon>
        <taxon>Metazoa</taxon>
        <taxon>Chordata</taxon>
        <taxon>Craniata</taxon>
        <taxon>Vertebrata</taxon>
        <taxon>Euteleostomi</taxon>
        <taxon>Mammalia</taxon>
        <taxon>Eutheria</taxon>
        <taxon>Laurasiatheria</taxon>
        <taxon>Artiodactyla</taxon>
        <taxon>Ruminantia</taxon>
        <taxon>Pecora</taxon>
        <taxon>Bovidae</taxon>
        <taxon>Caprinae</taxon>
        <taxon>Ovis</taxon>
    </lineage>
</organism>
<accession>A0ACB9VG51</accession>